<dbReference type="Gene3D" id="3.60.21.10">
    <property type="match status" value="1"/>
</dbReference>
<proteinExistence type="predicted"/>
<evidence type="ECO:0000313" key="1">
    <source>
        <dbReference type="Ensembl" id="ENSPLAP00000003346.1"/>
    </source>
</evidence>
<protein>
    <submittedName>
        <fullName evidence="1">Metallophosphoesterase domain containing 1</fullName>
    </submittedName>
</protein>
<dbReference type="GeneTree" id="ENSGT00390000007681"/>
<dbReference type="SUPFAM" id="SSF56300">
    <property type="entry name" value="Metallo-dependent phosphatases"/>
    <property type="match status" value="1"/>
</dbReference>
<dbReference type="InterPro" id="IPR051693">
    <property type="entry name" value="UPF0046_metallophosphoest"/>
</dbReference>
<name>A0A3B3TSK1_9TELE</name>
<keyword evidence="2" id="KW-1185">Reference proteome</keyword>
<organism evidence="1 2">
    <name type="scientific">Poecilia latipinna</name>
    <name type="common">sailfin molly</name>
    <dbReference type="NCBI Taxonomy" id="48699"/>
    <lineage>
        <taxon>Eukaryota</taxon>
        <taxon>Metazoa</taxon>
        <taxon>Chordata</taxon>
        <taxon>Craniata</taxon>
        <taxon>Vertebrata</taxon>
        <taxon>Euteleostomi</taxon>
        <taxon>Actinopterygii</taxon>
        <taxon>Neopterygii</taxon>
        <taxon>Teleostei</taxon>
        <taxon>Neoteleostei</taxon>
        <taxon>Acanthomorphata</taxon>
        <taxon>Ovalentaria</taxon>
        <taxon>Atherinomorphae</taxon>
        <taxon>Cyprinodontiformes</taxon>
        <taxon>Poeciliidae</taxon>
        <taxon>Poeciliinae</taxon>
        <taxon>Poecilia</taxon>
    </lineage>
</organism>
<accession>A0A3B3TSK1</accession>
<dbReference type="Ensembl" id="ENSPLAT00000011513.1">
    <property type="protein sequence ID" value="ENSPLAP00000003346.1"/>
    <property type="gene ID" value="ENSPLAG00000004797.1"/>
</dbReference>
<dbReference type="Proteomes" id="UP000261500">
    <property type="component" value="Unplaced"/>
</dbReference>
<evidence type="ECO:0000313" key="2">
    <source>
        <dbReference type="Proteomes" id="UP000261500"/>
    </source>
</evidence>
<dbReference type="CDD" id="cd07379">
    <property type="entry name" value="MPP_239FB"/>
    <property type="match status" value="1"/>
</dbReference>
<sequence>MILWVININVNVLQPLTETSLLQSLYETELFPLTLCVRARVCVCVYVCVCVCVCMCVCRQPWYYGWGFNLPRGQALLDKWNQIPDNTDILVTHCPPLGFLDWVPKKMQRVGCMELLNTVQRRVQPKLHVFGHIHEGYGMMTDGTTTFINASACTVNFLPMNPPIVFDLPNPRTT</sequence>
<dbReference type="PANTHER" id="PTHR12905:SF31">
    <property type="entry name" value="METALLOPHOSPHOESTERASE DOMAIN-CONTAINING PROTEIN 1"/>
    <property type="match status" value="1"/>
</dbReference>
<reference evidence="1" key="1">
    <citation type="submission" date="2025-08" db="UniProtKB">
        <authorList>
            <consortium name="Ensembl"/>
        </authorList>
    </citation>
    <scope>IDENTIFICATION</scope>
</reference>
<reference evidence="1" key="2">
    <citation type="submission" date="2025-09" db="UniProtKB">
        <authorList>
            <consortium name="Ensembl"/>
        </authorList>
    </citation>
    <scope>IDENTIFICATION</scope>
</reference>
<dbReference type="STRING" id="48699.ENSPLAP00000003346"/>
<dbReference type="PANTHER" id="PTHR12905">
    <property type="entry name" value="METALLOPHOSPHOESTERASE"/>
    <property type="match status" value="1"/>
</dbReference>
<dbReference type="InterPro" id="IPR029052">
    <property type="entry name" value="Metallo-depent_PP-like"/>
</dbReference>
<dbReference type="AlphaFoldDB" id="A0A3B3TSK1"/>